<organism evidence="2 3">
    <name type="scientific">Saliterribacillus persicus</name>
    <dbReference type="NCBI Taxonomy" id="930114"/>
    <lineage>
        <taxon>Bacteria</taxon>
        <taxon>Bacillati</taxon>
        <taxon>Bacillota</taxon>
        <taxon>Bacilli</taxon>
        <taxon>Bacillales</taxon>
        <taxon>Bacillaceae</taxon>
        <taxon>Saliterribacillus</taxon>
    </lineage>
</organism>
<evidence type="ECO:0000259" key="1">
    <source>
        <dbReference type="Pfam" id="PF10022"/>
    </source>
</evidence>
<dbReference type="Pfam" id="PF10022">
    <property type="entry name" value="DUF2264"/>
    <property type="match status" value="1"/>
</dbReference>
<dbReference type="Proteomes" id="UP000252585">
    <property type="component" value="Unassembled WGS sequence"/>
</dbReference>
<proteinExistence type="predicted"/>
<accession>A0A368XP97</accession>
<evidence type="ECO:0000313" key="2">
    <source>
        <dbReference type="EMBL" id="RCW69783.1"/>
    </source>
</evidence>
<sequence length="382" mass="44148">MENTVRKFWLKCLLRIADPVIEALEKEELKILMPVEANNSDDRAKYTHLEAFGRLLAGIAPWLEHKKTDEKEEKLRITYATRIRKCIDHATNPSSADYMNFHEGHQPIVDTAFFAQGLLRAPNELWEKLDDRVKENVVTRFKATRSRKPHFSNWLLFSAIIEGFLYKIGEKDWDAMRIDYAFNQLEQWYLGDGIYSDGVHFHHDYYNSFVIFPMLVDLLELVGKEDAKWIEMEKKVEERAKRYAAVQERLISPEGTYPPIGRSLAYRFGAFHHLSNQVYLEKLPSELLPGQVRSALSAVLKRTIEMPGTFDEKGWLTIGFNGHQPSIGEGYISTGSLYLCTTLFLPLGLSSEAKFWQEQEQAWTSKKAWAGEEFNIDSAMPE</sequence>
<feature type="domain" description="DUF2264" evidence="1">
    <location>
        <begin position="6"/>
        <end position="363"/>
    </location>
</feature>
<dbReference type="PIRSF" id="PIRSF014753">
    <property type="entry name" value="UCP014753"/>
    <property type="match status" value="1"/>
</dbReference>
<dbReference type="InterPro" id="IPR016624">
    <property type="entry name" value="UCP014753"/>
</dbReference>
<name>A0A368XP97_9BACI</name>
<gene>
    <name evidence="2" type="ORF">DFR57_107173</name>
</gene>
<reference evidence="2 3" key="1">
    <citation type="submission" date="2018-07" db="EMBL/GenBank/DDBJ databases">
        <title>Genomic Encyclopedia of Type Strains, Phase IV (KMG-IV): sequencing the most valuable type-strain genomes for metagenomic binning, comparative biology and taxonomic classification.</title>
        <authorList>
            <person name="Goeker M."/>
        </authorList>
    </citation>
    <scope>NUCLEOTIDE SEQUENCE [LARGE SCALE GENOMIC DNA]</scope>
    <source>
        <strain evidence="2 3">DSM 27696</strain>
    </source>
</reference>
<dbReference type="OrthoDB" id="9813465at2"/>
<protein>
    <recommendedName>
        <fullName evidence="1">DUF2264 domain-containing protein</fullName>
    </recommendedName>
</protein>
<comment type="caution">
    <text evidence="2">The sequence shown here is derived from an EMBL/GenBank/DDBJ whole genome shotgun (WGS) entry which is preliminary data.</text>
</comment>
<dbReference type="InterPro" id="IPR049349">
    <property type="entry name" value="DUF2264_N"/>
</dbReference>
<dbReference type="PANTHER" id="PTHR35339:SF3">
    <property type="entry name" value="DUF2264 DOMAIN-CONTAINING PROTEIN"/>
    <property type="match status" value="1"/>
</dbReference>
<evidence type="ECO:0000313" key="3">
    <source>
        <dbReference type="Proteomes" id="UP000252585"/>
    </source>
</evidence>
<dbReference type="PANTHER" id="PTHR35339">
    <property type="entry name" value="LINALOOL DEHYDRATASE_ISOMERASE DOMAIN-CONTAINING PROTEIN"/>
    <property type="match status" value="1"/>
</dbReference>
<keyword evidence="3" id="KW-1185">Reference proteome</keyword>
<dbReference type="RefSeq" id="WP_114352998.1">
    <property type="nucleotide sequence ID" value="NZ_QPJJ01000007.1"/>
</dbReference>
<dbReference type="AlphaFoldDB" id="A0A368XP97"/>
<dbReference type="EMBL" id="QPJJ01000007">
    <property type="protein sequence ID" value="RCW69783.1"/>
    <property type="molecule type" value="Genomic_DNA"/>
</dbReference>